<reference evidence="2 3" key="1">
    <citation type="submission" date="2015-01" db="EMBL/GenBank/DDBJ databases">
        <title>Evolution of Trichinella species and genotypes.</title>
        <authorList>
            <person name="Korhonen P.K."/>
            <person name="Edoardo P."/>
            <person name="Giuseppe L.R."/>
            <person name="Gasser R.B."/>
        </authorList>
    </citation>
    <scope>NUCLEOTIDE SEQUENCE [LARGE SCALE GENOMIC DNA]</scope>
    <source>
        <strain evidence="2">ISS588</strain>
    </source>
</reference>
<comment type="caution">
    <text evidence="2">The sequence shown here is derived from an EMBL/GenBank/DDBJ whole genome shotgun (WGS) entry which is preliminary data.</text>
</comment>
<evidence type="ECO:0000313" key="2">
    <source>
        <dbReference type="EMBL" id="KRZ32161.1"/>
    </source>
</evidence>
<keyword evidence="1" id="KW-1133">Transmembrane helix</keyword>
<organism evidence="2 3">
    <name type="scientific">Trichinella pseudospiralis</name>
    <name type="common">Parasitic roundworm</name>
    <dbReference type="NCBI Taxonomy" id="6337"/>
    <lineage>
        <taxon>Eukaryota</taxon>
        <taxon>Metazoa</taxon>
        <taxon>Ecdysozoa</taxon>
        <taxon>Nematoda</taxon>
        <taxon>Enoplea</taxon>
        <taxon>Dorylaimia</taxon>
        <taxon>Trichinellida</taxon>
        <taxon>Trichinellidae</taxon>
        <taxon>Trichinella</taxon>
    </lineage>
</organism>
<accession>A0A0V1JB13</accession>
<feature type="transmembrane region" description="Helical" evidence="1">
    <location>
        <begin position="45"/>
        <end position="68"/>
    </location>
</feature>
<feature type="transmembrane region" description="Helical" evidence="1">
    <location>
        <begin position="15"/>
        <end position="33"/>
    </location>
</feature>
<keyword evidence="1" id="KW-0472">Membrane</keyword>
<gene>
    <name evidence="2" type="ORF">T4B_10597</name>
</gene>
<keyword evidence="1" id="KW-0812">Transmembrane</keyword>
<protein>
    <submittedName>
        <fullName evidence="2">Uncharacterized protein</fullName>
    </submittedName>
</protein>
<evidence type="ECO:0000256" key="1">
    <source>
        <dbReference type="SAM" id="Phobius"/>
    </source>
</evidence>
<sequence length="224" mass="25396">MAVVVTHNDTILKKAFWLFTTGLAVGIGYWRLTRCRNVSSVCLMGGLKLLTTVAKVVHVYLIIIGAWLPSSNSHNQSTTWRYCLYQPFIKAADCVSRWPRLVAQLAIGVYNLAENDLGCRVVQRKIDQQKEVVDLTRRPSVQRTWYELERLGTRFFLQKMKNISGRMVGVAGQKRVFVVTWSFGFASDYLIKSSGFLQFGAVQDLALREVRTAAYGDSQPFFEA</sequence>
<proteinExistence type="predicted"/>
<dbReference type="EMBL" id="JYDS01000018">
    <property type="protein sequence ID" value="KRZ32161.1"/>
    <property type="molecule type" value="Genomic_DNA"/>
</dbReference>
<name>A0A0V1JB13_TRIPS</name>
<dbReference type="Proteomes" id="UP000054805">
    <property type="component" value="Unassembled WGS sequence"/>
</dbReference>
<dbReference type="AlphaFoldDB" id="A0A0V1JB13"/>
<evidence type="ECO:0000313" key="3">
    <source>
        <dbReference type="Proteomes" id="UP000054805"/>
    </source>
</evidence>
<keyword evidence="3" id="KW-1185">Reference proteome</keyword>